<keyword evidence="2" id="KW-1185">Reference proteome</keyword>
<sequence>MQADFGAVPERGQMFGGGAWRHAAAPALGGFGPSGLGCENGREAIEEPLETKTVWIELSGATRDPFTIG</sequence>
<organism evidence="1 2">
    <name type="scientific">Microbaculum marinum</name>
    <dbReference type="NCBI Taxonomy" id="1764581"/>
    <lineage>
        <taxon>Bacteria</taxon>
        <taxon>Pseudomonadati</taxon>
        <taxon>Pseudomonadota</taxon>
        <taxon>Alphaproteobacteria</taxon>
        <taxon>Hyphomicrobiales</taxon>
        <taxon>Tepidamorphaceae</taxon>
        <taxon>Microbaculum</taxon>
    </lineage>
</organism>
<protein>
    <submittedName>
        <fullName evidence="1">Uncharacterized protein</fullName>
    </submittedName>
</protein>
<dbReference type="SUPFAM" id="SSF53720">
    <property type="entry name" value="ALDH-like"/>
    <property type="match status" value="1"/>
</dbReference>
<name>A0AAW9RPI1_9HYPH</name>
<dbReference type="Proteomes" id="UP001378188">
    <property type="component" value="Unassembled WGS sequence"/>
</dbReference>
<reference evidence="1 2" key="1">
    <citation type="submission" date="2024-02" db="EMBL/GenBank/DDBJ databases">
        <title>Genome analysis and characterization of Microbaculum marinisediminis sp. nov., isolated from marine sediment.</title>
        <authorList>
            <person name="Du Z.-J."/>
            <person name="Ye Y.-Q."/>
            <person name="Zhang Z.-R."/>
            <person name="Yuan S.-M."/>
            <person name="Zhang X.-Y."/>
        </authorList>
    </citation>
    <scope>NUCLEOTIDE SEQUENCE [LARGE SCALE GENOMIC DNA]</scope>
    <source>
        <strain evidence="1 2">SDUM1044001</strain>
    </source>
</reference>
<proteinExistence type="predicted"/>
<dbReference type="EMBL" id="JAZHOF010000011">
    <property type="protein sequence ID" value="MEJ8574247.1"/>
    <property type="molecule type" value="Genomic_DNA"/>
</dbReference>
<evidence type="ECO:0000313" key="2">
    <source>
        <dbReference type="Proteomes" id="UP001378188"/>
    </source>
</evidence>
<comment type="caution">
    <text evidence="1">The sequence shown here is derived from an EMBL/GenBank/DDBJ whole genome shotgun (WGS) entry which is preliminary data.</text>
</comment>
<dbReference type="AlphaFoldDB" id="A0AAW9RPI1"/>
<dbReference type="InterPro" id="IPR016161">
    <property type="entry name" value="Ald_DH/histidinol_DH"/>
</dbReference>
<gene>
    <name evidence="1" type="ORF">V3328_22375</name>
</gene>
<accession>A0AAW9RPI1</accession>
<evidence type="ECO:0000313" key="1">
    <source>
        <dbReference type="EMBL" id="MEJ8574247.1"/>
    </source>
</evidence>
<dbReference type="RefSeq" id="WP_340331950.1">
    <property type="nucleotide sequence ID" value="NZ_JAZHOF010000011.1"/>
</dbReference>
<dbReference type="GO" id="GO:0016491">
    <property type="term" value="F:oxidoreductase activity"/>
    <property type="evidence" value="ECO:0007669"/>
    <property type="project" value="InterPro"/>
</dbReference>